<dbReference type="EMBL" id="JARQZJ010000095">
    <property type="protein sequence ID" value="KAK9885432.1"/>
    <property type="molecule type" value="Genomic_DNA"/>
</dbReference>
<dbReference type="GO" id="GO:0005993">
    <property type="term" value="P:trehalose catabolic process"/>
    <property type="evidence" value="ECO:0007669"/>
    <property type="project" value="TreeGrafter"/>
</dbReference>
<keyword evidence="8" id="KW-0732">Signal</keyword>
<organism evidence="9 10">
    <name type="scientific">Henosepilachna vigintioctopunctata</name>
    <dbReference type="NCBI Taxonomy" id="420089"/>
    <lineage>
        <taxon>Eukaryota</taxon>
        <taxon>Metazoa</taxon>
        <taxon>Ecdysozoa</taxon>
        <taxon>Arthropoda</taxon>
        <taxon>Hexapoda</taxon>
        <taxon>Insecta</taxon>
        <taxon>Pterygota</taxon>
        <taxon>Neoptera</taxon>
        <taxon>Endopterygota</taxon>
        <taxon>Coleoptera</taxon>
        <taxon>Polyphaga</taxon>
        <taxon>Cucujiformia</taxon>
        <taxon>Coccinelloidea</taxon>
        <taxon>Coccinellidae</taxon>
        <taxon>Epilachninae</taxon>
        <taxon>Epilachnini</taxon>
        <taxon>Henosepilachna</taxon>
    </lineage>
</organism>
<dbReference type="Pfam" id="PF01204">
    <property type="entry name" value="Trehalase"/>
    <property type="match status" value="1"/>
</dbReference>
<name>A0AAW1UPK8_9CUCU</name>
<reference evidence="9 10" key="1">
    <citation type="submission" date="2023-03" db="EMBL/GenBank/DDBJ databases">
        <title>Genome insight into feeding habits of ladybird beetles.</title>
        <authorList>
            <person name="Li H.-S."/>
            <person name="Huang Y.-H."/>
            <person name="Pang H."/>
        </authorList>
    </citation>
    <scope>NUCLEOTIDE SEQUENCE [LARGE SCALE GENOMIC DNA]</scope>
    <source>
        <strain evidence="9">SYSU_2023b</strain>
        <tissue evidence="9">Whole body</tissue>
    </source>
</reference>
<sequence>MWLESYIHLFLVWITVFIDVHAGIPSCKSDIYCRGDLLKTVQMARIFPDSKTFVDMKMQYRPKEVLKNFKDLMHETKHNASRQQIKQFVKDNFQPGNELENWKPSDFNPNPPFLYTVTVPQYREFARDLVQLWPKFSRKLKPDVFIEPDRYSIIPVTNGFVVPGGRFREFYYWDSYWIMKGLLASGMHDTVRGMIENFLQMVDKYGFVPNGGRVYYLNRSQPPLLSLMVLEYLEATNDLPWLRRNIHLLQRELEYWLKTQTTTFRYQGFIHTLAHYAVDSPSPRPESYREDVNTCSPRKDKKDIKNCYKDLKSGAETGWDFSSRWIFTKNGSYGGNLSDIETRRVLPVDLNAILAQAFNIFSSFARSVGYIEESNYWQRKSEIWTRSIQEVFYNKTDGIWYDMDLKLKKHRTGFYPSNLAPLWCNLAPSRMYGDLAVRYLERVGILNNFGISKFPGGTPTSLLSTGEQWDLPNAWPPLQSIVILGLKRSGSTAAMTVAKQLAESWIDNNLLIYKRTGFMFEKYNAELVGVVGGGGEYSVQTGFGWTNGLIFELLEEFFSRDSYL</sequence>
<evidence type="ECO:0000256" key="4">
    <source>
        <dbReference type="ARBA" id="ARBA00019905"/>
    </source>
</evidence>
<evidence type="ECO:0000313" key="10">
    <source>
        <dbReference type="Proteomes" id="UP001431783"/>
    </source>
</evidence>
<keyword evidence="6 7" id="KW-0326">Glycosidase</keyword>
<keyword evidence="10" id="KW-1185">Reference proteome</keyword>
<dbReference type="EC" id="3.2.1.28" evidence="3 7"/>
<comment type="similarity">
    <text evidence="2 7">Belongs to the glycosyl hydrolase 37 family.</text>
</comment>
<evidence type="ECO:0000256" key="1">
    <source>
        <dbReference type="ARBA" id="ARBA00001576"/>
    </source>
</evidence>
<evidence type="ECO:0000256" key="6">
    <source>
        <dbReference type="ARBA" id="ARBA00023295"/>
    </source>
</evidence>
<comment type="caution">
    <text evidence="9">The sequence shown here is derived from an EMBL/GenBank/DDBJ whole genome shotgun (WGS) entry which is preliminary data.</text>
</comment>
<dbReference type="InterPro" id="IPR012341">
    <property type="entry name" value="6hp_glycosidase-like_sf"/>
</dbReference>
<gene>
    <name evidence="9" type="ORF">WA026_010929</name>
</gene>
<evidence type="ECO:0000256" key="5">
    <source>
        <dbReference type="ARBA" id="ARBA00022801"/>
    </source>
</evidence>
<dbReference type="AlphaFoldDB" id="A0AAW1UPK8"/>
<dbReference type="InterPro" id="IPR018232">
    <property type="entry name" value="Glyco_hydro_37_CS"/>
</dbReference>
<evidence type="ECO:0000256" key="3">
    <source>
        <dbReference type="ARBA" id="ARBA00012757"/>
    </source>
</evidence>
<dbReference type="GO" id="GO:0004555">
    <property type="term" value="F:alpha,alpha-trehalase activity"/>
    <property type="evidence" value="ECO:0007669"/>
    <property type="project" value="UniProtKB-EC"/>
</dbReference>
<dbReference type="PRINTS" id="PR00744">
    <property type="entry name" value="GLHYDRLASE37"/>
</dbReference>
<dbReference type="InterPro" id="IPR001661">
    <property type="entry name" value="Glyco_hydro_37"/>
</dbReference>
<keyword evidence="5 7" id="KW-0378">Hydrolase</keyword>
<evidence type="ECO:0000256" key="2">
    <source>
        <dbReference type="ARBA" id="ARBA00005615"/>
    </source>
</evidence>
<dbReference type="PANTHER" id="PTHR23403:SF1">
    <property type="entry name" value="TREHALASE"/>
    <property type="match status" value="1"/>
</dbReference>
<evidence type="ECO:0000256" key="7">
    <source>
        <dbReference type="RuleBase" id="RU361180"/>
    </source>
</evidence>
<proteinExistence type="inferred from homology"/>
<dbReference type="PROSITE" id="PS00928">
    <property type="entry name" value="TREHALASE_2"/>
    <property type="match status" value="1"/>
</dbReference>
<dbReference type="Proteomes" id="UP001431783">
    <property type="component" value="Unassembled WGS sequence"/>
</dbReference>
<accession>A0AAW1UPK8</accession>
<dbReference type="PROSITE" id="PS00927">
    <property type="entry name" value="TREHALASE_1"/>
    <property type="match status" value="1"/>
</dbReference>
<dbReference type="Gene3D" id="1.50.10.10">
    <property type="match status" value="1"/>
</dbReference>
<dbReference type="PANTHER" id="PTHR23403">
    <property type="entry name" value="TREHALASE"/>
    <property type="match status" value="1"/>
</dbReference>
<feature type="chain" id="PRO_5043889744" description="Trehalase" evidence="8">
    <location>
        <begin position="23"/>
        <end position="564"/>
    </location>
</feature>
<evidence type="ECO:0000313" key="9">
    <source>
        <dbReference type="EMBL" id="KAK9885432.1"/>
    </source>
</evidence>
<dbReference type="InterPro" id="IPR008928">
    <property type="entry name" value="6-hairpin_glycosidase_sf"/>
</dbReference>
<feature type="signal peptide" evidence="8">
    <location>
        <begin position="1"/>
        <end position="22"/>
    </location>
</feature>
<protein>
    <recommendedName>
        <fullName evidence="4 7">Trehalase</fullName>
        <ecNumber evidence="3 7">3.2.1.28</ecNumber>
    </recommendedName>
    <alternativeName>
        <fullName evidence="7">Alpha-trehalose glucohydrolase</fullName>
    </alternativeName>
</protein>
<dbReference type="SUPFAM" id="SSF48208">
    <property type="entry name" value="Six-hairpin glycosidases"/>
    <property type="match status" value="1"/>
</dbReference>
<evidence type="ECO:0000256" key="8">
    <source>
        <dbReference type="SAM" id="SignalP"/>
    </source>
</evidence>
<comment type="catalytic activity">
    <reaction evidence="1 7">
        <text>alpha,alpha-trehalose + H2O = alpha-D-glucose + beta-D-glucose</text>
        <dbReference type="Rhea" id="RHEA:32675"/>
        <dbReference type="ChEBI" id="CHEBI:15377"/>
        <dbReference type="ChEBI" id="CHEBI:15903"/>
        <dbReference type="ChEBI" id="CHEBI:16551"/>
        <dbReference type="ChEBI" id="CHEBI:17925"/>
        <dbReference type="EC" id="3.2.1.28"/>
    </reaction>
</comment>